<keyword evidence="3" id="KW-0964">Secreted</keyword>
<evidence type="ECO:0000256" key="4">
    <source>
        <dbReference type="ARBA" id="ARBA00022729"/>
    </source>
</evidence>
<keyword evidence="6" id="KW-1185">Reference proteome</keyword>
<feature type="chain" id="PRO_5045671188" evidence="5">
    <location>
        <begin position="18"/>
        <end position="135"/>
    </location>
</feature>
<accession>A0ABM1N896</accession>
<evidence type="ECO:0000256" key="3">
    <source>
        <dbReference type="ARBA" id="ARBA00022525"/>
    </source>
</evidence>
<feature type="signal peptide" evidence="5">
    <location>
        <begin position="1"/>
        <end position="17"/>
    </location>
</feature>
<gene>
    <name evidence="7" type="primary">LOC108567221</name>
</gene>
<comment type="subcellular location">
    <subcellularLocation>
        <location evidence="1">Secreted</location>
    </subcellularLocation>
</comment>
<dbReference type="GeneID" id="108567221"/>
<dbReference type="SMART" id="SM00708">
    <property type="entry name" value="PhBP"/>
    <property type="match status" value="1"/>
</dbReference>
<dbReference type="CDD" id="cd23992">
    <property type="entry name" value="PBP_GOBP"/>
    <property type="match status" value="1"/>
</dbReference>
<protein>
    <submittedName>
        <fullName evidence="7">General odorant-binding protein 99a-like</fullName>
    </submittedName>
</protein>
<dbReference type="Proteomes" id="UP000695000">
    <property type="component" value="Unplaced"/>
</dbReference>
<name>A0ABM1N896_NICVS</name>
<evidence type="ECO:0000313" key="6">
    <source>
        <dbReference type="Proteomes" id="UP000695000"/>
    </source>
</evidence>
<dbReference type="Gene3D" id="1.10.238.20">
    <property type="entry name" value="Pheromone/general odorant binding protein domain"/>
    <property type="match status" value="1"/>
</dbReference>
<reference evidence="7" key="1">
    <citation type="submission" date="2025-08" db="UniProtKB">
        <authorList>
            <consortium name="RefSeq"/>
        </authorList>
    </citation>
    <scope>IDENTIFICATION</scope>
    <source>
        <tissue evidence="7">Whole Larva</tissue>
    </source>
</reference>
<proteinExistence type="inferred from homology"/>
<organism evidence="6 7">
    <name type="scientific">Nicrophorus vespilloides</name>
    <name type="common">Boreal carrion beetle</name>
    <dbReference type="NCBI Taxonomy" id="110193"/>
    <lineage>
        <taxon>Eukaryota</taxon>
        <taxon>Metazoa</taxon>
        <taxon>Ecdysozoa</taxon>
        <taxon>Arthropoda</taxon>
        <taxon>Hexapoda</taxon>
        <taxon>Insecta</taxon>
        <taxon>Pterygota</taxon>
        <taxon>Neoptera</taxon>
        <taxon>Endopterygota</taxon>
        <taxon>Coleoptera</taxon>
        <taxon>Polyphaga</taxon>
        <taxon>Staphyliniformia</taxon>
        <taxon>Silphidae</taxon>
        <taxon>Nicrophorinae</taxon>
        <taxon>Nicrophorus</taxon>
    </lineage>
</organism>
<comment type="similarity">
    <text evidence="2">Belongs to the PBP/GOBP family.</text>
</comment>
<keyword evidence="4 5" id="KW-0732">Signal</keyword>
<evidence type="ECO:0000256" key="2">
    <source>
        <dbReference type="ARBA" id="ARBA00008098"/>
    </source>
</evidence>
<dbReference type="SUPFAM" id="SSF47565">
    <property type="entry name" value="Insect pheromone/odorant-binding proteins"/>
    <property type="match status" value="1"/>
</dbReference>
<dbReference type="RefSeq" id="XP_017783046.1">
    <property type="nucleotide sequence ID" value="XM_017927557.1"/>
</dbReference>
<evidence type="ECO:0000256" key="5">
    <source>
        <dbReference type="SAM" id="SignalP"/>
    </source>
</evidence>
<dbReference type="PANTHER" id="PTHR11857:SF43">
    <property type="entry name" value="GEO07291P1-RELATED"/>
    <property type="match status" value="1"/>
</dbReference>
<evidence type="ECO:0000313" key="7">
    <source>
        <dbReference type="RefSeq" id="XP_017783046.1"/>
    </source>
</evidence>
<dbReference type="InterPro" id="IPR036728">
    <property type="entry name" value="PBP_GOBP_sf"/>
</dbReference>
<evidence type="ECO:0000256" key="1">
    <source>
        <dbReference type="ARBA" id="ARBA00004613"/>
    </source>
</evidence>
<dbReference type="InterPro" id="IPR006170">
    <property type="entry name" value="PBP/GOBP"/>
</dbReference>
<dbReference type="PANTHER" id="PTHR11857">
    <property type="entry name" value="ODORANT BINDING PROTEIN-RELATED"/>
    <property type="match status" value="1"/>
</dbReference>
<sequence>MKFIIVVLVSFIAAIQAHHLSEEQLEKLKGYKMECVTSTEVDVDLVKKAKMGEFTEDDKLKEFLFCVAKKVGLLNEDGDYQVEGIKEKIVAKYGQEAADDVVDVCTQKKESSGPETSFALAKCLHEKSKKHIELS</sequence>
<dbReference type="Pfam" id="PF01395">
    <property type="entry name" value="PBP_GOBP"/>
    <property type="match status" value="1"/>
</dbReference>